<dbReference type="Gene3D" id="3.40.50.300">
    <property type="entry name" value="P-loop containing nucleotide triphosphate hydrolases"/>
    <property type="match status" value="1"/>
</dbReference>
<dbReference type="InterPro" id="IPR027417">
    <property type="entry name" value="P-loop_NTPase"/>
</dbReference>
<evidence type="ECO:0008006" key="3">
    <source>
        <dbReference type="Google" id="ProtNLM"/>
    </source>
</evidence>
<dbReference type="SUPFAM" id="SSF52540">
    <property type="entry name" value="P-loop containing nucleoside triphosphate hydrolases"/>
    <property type="match status" value="1"/>
</dbReference>
<name>A0ABQ6JVM4_9MICO</name>
<gene>
    <name evidence="1" type="ORF">GCM10025869_19570</name>
</gene>
<evidence type="ECO:0000313" key="1">
    <source>
        <dbReference type="EMBL" id="GMA91428.1"/>
    </source>
</evidence>
<reference evidence="2" key="1">
    <citation type="journal article" date="2019" name="Int. J. Syst. Evol. Microbiol.">
        <title>The Global Catalogue of Microorganisms (GCM) 10K type strain sequencing project: providing services to taxonomists for standard genome sequencing and annotation.</title>
        <authorList>
            <consortium name="The Broad Institute Genomics Platform"/>
            <consortium name="The Broad Institute Genome Sequencing Center for Infectious Disease"/>
            <person name="Wu L."/>
            <person name="Ma J."/>
        </authorList>
    </citation>
    <scope>NUCLEOTIDE SEQUENCE [LARGE SCALE GENOMIC DNA]</scope>
    <source>
        <strain evidence="2">NBRC 108755</strain>
    </source>
</reference>
<dbReference type="RefSeq" id="WP_431308677.1">
    <property type="nucleotide sequence ID" value="NZ_BSVA01000001.1"/>
</dbReference>
<keyword evidence="2" id="KW-1185">Reference proteome</keyword>
<dbReference type="EMBL" id="BSVA01000001">
    <property type="protein sequence ID" value="GMA91428.1"/>
    <property type="molecule type" value="Genomic_DNA"/>
</dbReference>
<organism evidence="1 2">
    <name type="scientific">Homoserinibacter gongjuensis</name>
    <dbReference type="NCBI Taxonomy" id="1162968"/>
    <lineage>
        <taxon>Bacteria</taxon>
        <taxon>Bacillati</taxon>
        <taxon>Actinomycetota</taxon>
        <taxon>Actinomycetes</taxon>
        <taxon>Micrococcales</taxon>
        <taxon>Microbacteriaceae</taxon>
        <taxon>Homoserinibacter</taxon>
    </lineage>
</organism>
<protein>
    <recommendedName>
        <fullName evidence="3">AAA domain-containing protein</fullName>
    </recommendedName>
</protein>
<sequence>MDDAPADDLHARSAFAQLASVLPVLSLTRSYRAGGEDLAELVNRRFYGGRIDALPWAGSFLGHGSLSLDYIENGTGLPDPDTGAVESVDAEVARVVELVVEHAATRPRESLMVVTASEKHAVRVMNAVLARMSAHPQLGEFVVGESAEPFAVLPVERAVAHSRDRVVFSLGYGRTPHGRVLSDFGALGQPGGERLLAVAMTRARRSLVIVTCVQPDDLDETRMKHGAVALAELLGEIANRRAEPPLPDDSDPMLVDLSRRLEARGLRVALGHRGKLGLVAANGGMCVVVDTDSVLTGRSLREALRLRPEVLRRLGWHYARVHAFELFTDPDAVADRIARMAGLPAGPVTEEIPIVAAHTAS</sequence>
<evidence type="ECO:0000313" key="2">
    <source>
        <dbReference type="Proteomes" id="UP001157069"/>
    </source>
</evidence>
<comment type="caution">
    <text evidence="1">The sequence shown here is derived from an EMBL/GenBank/DDBJ whole genome shotgun (WGS) entry which is preliminary data.</text>
</comment>
<proteinExistence type="predicted"/>
<dbReference type="Proteomes" id="UP001157069">
    <property type="component" value="Unassembled WGS sequence"/>
</dbReference>
<accession>A0ABQ6JVM4</accession>